<dbReference type="GO" id="GO:0007219">
    <property type="term" value="P:Notch signaling pathway"/>
    <property type="evidence" value="ECO:0007669"/>
    <property type="project" value="UniProtKB-KW"/>
</dbReference>
<keyword evidence="5 7" id="KW-1133">Transmembrane helix</keyword>
<organism evidence="8 9">
    <name type="scientific">Coffea canephora</name>
    <name type="common">Robusta coffee</name>
    <dbReference type="NCBI Taxonomy" id="49390"/>
    <lineage>
        <taxon>Eukaryota</taxon>
        <taxon>Viridiplantae</taxon>
        <taxon>Streptophyta</taxon>
        <taxon>Embryophyta</taxon>
        <taxon>Tracheophyta</taxon>
        <taxon>Spermatophyta</taxon>
        <taxon>Magnoliopsida</taxon>
        <taxon>eudicotyledons</taxon>
        <taxon>Gunneridae</taxon>
        <taxon>Pentapetalae</taxon>
        <taxon>asterids</taxon>
        <taxon>lamiids</taxon>
        <taxon>Gentianales</taxon>
        <taxon>Rubiaceae</taxon>
        <taxon>Ixoroideae</taxon>
        <taxon>Gardenieae complex</taxon>
        <taxon>Bertiereae - Coffeeae clade</taxon>
        <taxon>Coffeeae</taxon>
        <taxon>Coffea</taxon>
    </lineage>
</organism>
<gene>
    <name evidence="8" type="ORF">GSCOC_T00011615001</name>
</gene>
<proteinExistence type="inferred from homology"/>
<evidence type="ECO:0000256" key="7">
    <source>
        <dbReference type="SAM" id="Phobius"/>
    </source>
</evidence>
<dbReference type="STRING" id="49390.A0A068VMK1"/>
<feature type="transmembrane region" description="Helical" evidence="7">
    <location>
        <begin position="12"/>
        <end position="37"/>
    </location>
</feature>
<keyword evidence="6 7" id="KW-0472">Membrane</keyword>
<accession>A0A068VMK1</accession>
<sequence>MQKHLQALGPSLLRTGSAIGFVAFTVLLTSWALTFAIGVEHLFGHAWDQLVIYNLADRYGLTGWI</sequence>
<evidence type="ECO:0000256" key="5">
    <source>
        <dbReference type="ARBA" id="ARBA00022989"/>
    </source>
</evidence>
<dbReference type="InterPro" id="IPR019379">
    <property type="entry name" value="Gamma_Secretase_Asp_P_PEN2"/>
</dbReference>
<protein>
    <submittedName>
        <fullName evidence="8">DH200=94 genomic scaffold, scaffold_6964</fullName>
    </submittedName>
</protein>
<dbReference type="PANTHER" id="PTHR16318:SF0">
    <property type="entry name" value="GAMMA-SECRETASE SUBUNIT PEN-2"/>
    <property type="match status" value="1"/>
</dbReference>
<dbReference type="GO" id="GO:0070765">
    <property type="term" value="C:gamma-secretase complex"/>
    <property type="evidence" value="ECO:0007669"/>
    <property type="project" value="TreeGrafter"/>
</dbReference>
<evidence type="ECO:0000256" key="2">
    <source>
        <dbReference type="ARBA" id="ARBA00009607"/>
    </source>
</evidence>
<evidence type="ECO:0000313" key="8">
    <source>
        <dbReference type="EMBL" id="CDP21824.1"/>
    </source>
</evidence>
<name>A0A068VMK1_COFCA</name>
<evidence type="ECO:0000256" key="3">
    <source>
        <dbReference type="ARBA" id="ARBA00022692"/>
    </source>
</evidence>
<dbReference type="PhylomeDB" id="A0A068VMK1"/>
<evidence type="ECO:0000313" key="9">
    <source>
        <dbReference type="Proteomes" id="UP000295252"/>
    </source>
</evidence>
<keyword evidence="9" id="KW-1185">Reference proteome</keyword>
<dbReference type="OMA" id="MACLDHV"/>
<reference evidence="9" key="1">
    <citation type="journal article" date="2014" name="Science">
        <title>The coffee genome provides insight into the convergent evolution of caffeine biosynthesis.</title>
        <authorList>
            <person name="Denoeud F."/>
            <person name="Carretero-Paulet L."/>
            <person name="Dereeper A."/>
            <person name="Droc G."/>
            <person name="Guyot R."/>
            <person name="Pietrella M."/>
            <person name="Zheng C."/>
            <person name="Alberti A."/>
            <person name="Anthony F."/>
            <person name="Aprea G."/>
            <person name="Aury J.M."/>
            <person name="Bento P."/>
            <person name="Bernard M."/>
            <person name="Bocs S."/>
            <person name="Campa C."/>
            <person name="Cenci A."/>
            <person name="Combes M.C."/>
            <person name="Crouzillat D."/>
            <person name="Da Silva C."/>
            <person name="Daddiego L."/>
            <person name="De Bellis F."/>
            <person name="Dussert S."/>
            <person name="Garsmeur O."/>
            <person name="Gayraud T."/>
            <person name="Guignon V."/>
            <person name="Jahn K."/>
            <person name="Jamilloux V."/>
            <person name="Joet T."/>
            <person name="Labadie K."/>
            <person name="Lan T."/>
            <person name="Leclercq J."/>
            <person name="Lepelley M."/>
            <person name="Leroy T."/>
            <person name="Li L.T."/>
            <person name="Librado P."/>
            <person name="Lopez L."/>
            <person name="Munoz A."/>
            <person name="Noel B."/>
            <person name="Pallavicini A."/>
            <person name="Perrotta G."/>
            <person name="Poncet V."/>
            <person name="Pot D."/>
            <person name="Priyono X."/>
            <person name="Rigoreau M."/>
            <person name="Rouard M."/>
            <person name="Rozas J."/>
            <person name="Tranchant-Dubreuil C."/>
            <person name="VanBuren R."/>
            <person name="Zhang Q."/>
            <person name="Andrade A.C."/>
            <person name="Argout X."/>
            <person name="Bertrand B."/>
            <person name="de Kochko A."/>
            <person name="Graziosi G."/>
            <person name="Henry R.J."/>
            <person name="Jayarama X."/>
            <person name="Ming R."/>
            <person name="Nagai C."/>
            <person name="Rounsley S."/>
            <person name="Sankoff D."/>
            <person name="Giuliano G."/>
            <person name="Albert V.A."/>
            <person name="Wincker P."/>
            <person name="Lashermes P."/>
        </authorList>
    </citation>
    <scope>NUCLEOTIDE SEQUENCE [LARGE SCALE GENOMIC DNA]</scope>
    <source>
        <strain evidence="9">cv. DH200-94</strain>
    </source>
</reference>
<keyword evidence="3 7" id="KW-0812">Transmembrane</keyword>
<dbReference type="PANTHER" id="PTHR16318">
    <property type="entry name" value="GAMMA-SECRETASE SUBUNIT PEN-2"/>
    <property type="match status" value="1"/>
</dbReference>
<dbReference type="OrthoDB" id="524898at2759"/>
<dbReference type="Proteomes" id="UP000295252">
    <property type="component" value="Unassembled WGS sequence"/>
</dbReference>
<evidence type="ECO:0000256" key="6">
    <source>
        <dbReference type="ARBA" id="ARBA00023136"/>
    </source>
</evidence>
<dbReference type="EMBL" id="HG746048">
    <property type="protein sequence ID" value="CDP21824.1"/>
    <property type="molecule type" value="Genomic_DNA"/>
</dbReference>
<keyword evidence="4" id="KW-0914">Notch signaling pathway</keyword>
<evidence type="ECO:0000256" key="4">
    <source>
        <dbReference type="ARBA" id="ARBA00022976"/>
    </source>
</evidence>
<comment type="subcellular location">
    <subcellularLocation>
        <location evidence="1">Membrane</location>
        <topology evidence="1">Multi-pass membrane protein</topology>
    </subcellularLocation>
</comment>
<dbReference type="Pfam" id="PF10251">
    <property type="entry name" value="PEN-2"/>
    <property type="match status" value="1"/>
</dbReference>
<dbReference type="InParanoid" id="A0A068VMK1"/>
<dbReference type="AlphaFoldDB" id="A0A068VMK1"/>
<evidence type="ECO:0000256" key="1">
    <source>
        <dbReference type="ARBA" id="ARBA00004141"/>
    </source>
</evidence>
<dbReference type="Gramene" id="CDP21824">
    <property type="protein sequence ID" value="CDP21824"/>
    <property type="gene ID" value="GSCOC_T00011615001"/>
</dbReference>
<comment type="similarity">
    <text evidence="2">Belongs to the PEN-2 family.</text>
</comment>